<feature type="compositionally biased region" description="Basic and acidic residues" evidence="1">
    <location>
        <begin position="40"/>
        <end position="86"/>
    </location>
</feature>
<feature type="region of interest" description="Disordered" evidence="1">
    <location>
        <begin position="1"/>
        <end position="86"/>
    </location>
</feature>
<dbReference type="AlphaFoldDB" id="A0A0E9QQH8"/>
<evidence type="ECO:0000313" key="2">
    <source>
        <dbReference type="EMBL" id="JAH19211.1"/>
    </source>
</evidence>
<sequence length="86" mass="9771">MFKMAAKIKTFDEMEQDAKSKWESRNDVKTADTNSAPESGEDRRAVSKGRSSSESDPDIKDEVDITDKEYRGEKEEYLKESTKGNS</sequence>
<evidence type="ECO:0000256" key="1">
    <source>
        <dbReference type="SAM" id="MobiDB-lite"/>
    </source>
</evidence>
<dbReference type="EMBL" id="GBXM01089366">
    <property type="protein sequence ID" value="JAH19211.1"/>
    <property type="molecule type" value="Transcribed_RNA"/>
</dbReference>
<reference evidence="2" key="1">
    <citation type="submission" date="2014-11" db="EMBL/GenBank/DDBJ databases">
        <authorList>
            <person name="Amaro Gonzalez C."/>
        </authorList>
    </citation>
    <scope>NUCLEOTIDE SEQUENCE</scope>
</reference>
<accession>A0A0E9QQH8</accession>
<feature type="compositionally biased region" description="Basic and acidic residues" evidence="1">
    <location>
        <begin position="9"/>
        <end position="30"/>
    </location>
</feature>
<reference evidence="2" key="2">
    <citation type="journal article" date="2015" name="Fish Shellfish Immunol.">
        <title>Early steps in the European eel (Anguilla anguilla)-Vibrio vulnificus interaction in the gills: Role of the RtxA13 toxin.</title>
        <authorList>
            <person name="Callol A."/>
            <person name="Pajuelo D."/>
            <person name="Ebbesson L."/>
            <person name="Teles M."/>
            <person name="MacKenzie S."/>
            <person name="Amaro C."/>
        </authorList>
    </citation>
    <scope>NUCLEOTIDE SEQUENCE</scope>
</reference>
<organism evidence="2">
    <name type="scientific">Anguilla anguilla</name>
    <name type="common">European freshwater eel</name>
    <name type="synonym">Muraena anguilla</name>
    <dbReference type="NCBI Taxonomy" id="7936"/>
    <lineage>
        <taxon>Eukaryota</taxon>
        <taxon>Metazoa</taxon>
        <taxon>Chordata</taxon>
        <taxon>Craniata</taxon>
        <taxon>Vertebrata</taxon>
        <taxon>Euteleostomi</taxon>
        <taxon>Actinopterygii</taxon>
        <taxon>Neopterygii</taxon>
        <taxon>Teleostei</taxon>
        <taxon>Anguilliformes</taxon>
        <taxon>Anguillidae</taxon>
        <taxon>Anguilla</taxon>
    </lineage>
</organism>
<protein>
    <submittedName>
        <fullName evidence="2">Uncharacterized protein</fullName>
    </submittedName>
</protein>
<proteinExistence type="predicted"/>
<name>A0A0E9QQH8_ANGAN</name>